<evidence type="ECO:0000256" key="1">
    <source>
        <dbReference type="ARBA" id="ARBA00022741"/>
    </source>
</evidence>
<evidence type="ECO:0000313" key="2">
    <source>
        <dbReference type="Ensembl" id="ENSXCOP00000000428.1"/>
    </source>
</evidence>
<organism evidence="2 3">
    <name type="scientific">Xiphophorus couchianus</name>
    <name type="common">Monterrey platyfish</name>
    <dbReference type="NCBI Taxonomy" id="32473"/>
    <lineage>
        <taxon>Eukaryota</taxon>
        <taxon>Metazoa</taxon>
        <taxon>Chordata</taxon>
        <taxon>Craniata</taxon>
        <taxon>Vertebrata</taxon>
        <taxon>Euteleostomi</taxon>
        <taxon>Actinopterygii</taxon>
        <taxon>Neopterygii</taxon>
        <taxon>Teleostei</taxon>
        <taxon>Neoteleostei</taxon>
        <taxon>Acanthomorphata</taxon>
        <taxon>Ovalentaria</taxon>
        <taxon>Atherinomorphae</taxon>
        <taxon>Cyprinodontiformes</taxon>
        <taxon>Poeciliidae</taxon>
        <taxon>Poeciliinae</taxon>
        <taxon>Xiphophorus</taxon>
    </lineage>
</organism>
<dbReference type="InterPro" id="IPR016155">
    <property type="entry name" value="Mopterin_synth/thiamin_S_b"/>
</dbReference>
<reference evidence="2" key="2">
    <citation type="submission" date="2025-09" db="UniProtKB">
        <authorList>
            <consortium name="Ensembl"/>
        </authorList>
    </citation>
    <scope>IDENTIFICATION</scope>
</reference>
<dbReference type="InterPro" id="IPR012675">
    <property type="entry name" value="Beta-grasp_dom_sf"/>
</dbReference>
<dbReference type="UniPathway" id="UPA00344"/>
<dbReference type="AlphaFoldDB" id="A0A3B5KJT3"/>
<dbReference type="GO" id="GO:0000166">
    <property type="term" value="F:nucleotide binding"/>
    <property type="evidence" value="ECO:0007669"/>
    <property type="project" value="UniProtKB-KW"/>
</dbReference>
<dbReference type="InterPro" id="IPR044672">
    <property type="entry name" value="MOCS2A"/>
</dbReference>
<dbReference type="GO" id="GO:1990133">
    <property type="term" value="C:molybdopterin adenylyltransferase complex"/>
    <property type="evidence" value="ECO:0007669"/>
    <property type="project" value="TreeGrafter"/>
</dbReference>
<evidence type="ECO:0000313" key="3">
    <source>
        <dbReference type="Proteomes" id="UP000261380"/>
    </source>
</evidence>
<dbReference type="Ensembl" id="ENSXCOT00000000436.1">
    <property type="protein sequence ID" value="ENSXCOP00000000428.1"/>
    <property type="gene ID" value="ENSXCOG00000000378.1"/>
</dbReference>
<dbReference type="GeneTree" id="ENSGT00530000066485"/>
<dbReference type="PANTHER" id="PTHR33359:SF1">
    <property type="entry name" value="MOLYBDOPTERIN SYNTHASE SULFUR CARRIER SUBUNIT"/>
    <property type="match status" value="1"/>
</dbReference>
<dbReference type="Pfam" id="PF02597">
    <property type="entry name" value="ThiS"/>
    <property type="match status" value="1"/>
</dbReference>
<dbReference type="InterPro" id="IPR003749">
    <property type="entry name" value="ThiS/MoaD-like"/>
</dbReference>
<sequence>MEKLSLPQVTVLYFARSAELTGLREEELVAVPTPISSGDLWALLLRKQPRLEALQSRVVLAVRRQYVAIGNQQLSLQDGDEVAVVPPLSGG</sequence>
<dbReference type="SUPFAM" id="SSF54285">
    <property type="entry name" value="MoaD/ThiS"/>
    <property type="match status" value="1"/>
</dbReference>
<protein>
    <recommendedName>
        <fullName evidence="4">MOCS2A</fullName>
    </recommendedName>
</protein>
<accession>A0A3B5KJT3</accession>
<dbReference type="Proteomes" id="UP000261380">
    <property type="component" value="Unplaced"/>
</dbReference>
<reference evidence="2" key="1">
    <citation type="submission" date="2025-08" db="UniProtKB">
        <authorList>
            <consortium name="Ensembl"/>
        </authorList>
    </citation>
    <scope>IDENTIFICATION</scope>
</reference>
<dbReference type="PANTHER" id="PTHR33359">
    <property type="entry name" value="MOLYBDOPTERIN SYNTHASE SULFUR CARRIER SUBUNIT"/>
    <property type="match status" value="1"/>
</dbReference>
<evidence type="ECO:0008006" key="4">
    <source>
        <dbReference type="Google" id="ProtNLM"/>
    </source>
</evidence>
<keyword evidence="3" id="KW-1185">Reference proteome</keyword>
<dbReference type="GO" id="GO:0006777">
    <property type="term" value="P:Mo-molybdopterin cofactor biosynthetic process"/>
    <property type="evidence" value="ECO:0007669"/>
    <property type="project" value="UniProtKB-KW"/>
</dbReference>
<name>A0A3B5KJT3_9TELE</name>
<dbReference type="STRING" id="32473.ENSXCOP00000000428"/>
<dbReference type="CDD" id="cd00754">
    <property type="entry name" value="Ubl_MoaD"/>
    <property type="match status" value="1"/>
</dbReference>
<dbReference type="Gene3D" id="3.10.20.30">
    <property type="match status" value="1"/>
</dbReference>
<keyword evidence="1" id="KW-0547">Nucleotide-binding</keyword>
<proteinExistence type="predicted"/>